<dbReference type="PANTHER" id="PTHR36433">
    <property type="entry name" value="HYPOTHETICAL CYTOSOLIC PROTEIN"/>
    <property type="match status" value="1"/>
</dbReference>
<dbReference type="Pfam" id="PF06486">
    <property type="entry name" value="DUF1093"/>
    <property type="match status" value="1"/>
</dbReference>
<proteinExistence type="predicted"/>
<feature type="transmembrane region" description="Helical" evidence="1">
    <location>
        <begin position="6"/>
        <end position="25"/>
    </location>
</feature>
<accession>A0A6P1EFL7</accession>
<keyword evidence="1" id="KW-1133">Transmembrane helix</keyword>
<dbReference type="RefSeq" id="WP_004466652.1">
    <property type="nucleotide sequence ID" value="NZ_CABKOL010000104.1"/>
</dbReference>
<dbReference type="InterPro" id="IPR036166">
    <property type="entry name" value="YxeA-like_sf"/>
</dbReference>
<keyword evidence="1" id="KW-0472">Membrane</keyword>
<dbReference type="PANTHER" id="PTHR36433:SF2">
    <property type="entry name" value="YXEA FAMILY PROTEIN"/>
    <property type="match status" value="1"/>
</dbReference>
<dbReference type="InterPro" id="IPR006542">
    <property type="entry name" value="DUF1093"/>
</dbReference>
<protein>
    <submittedName>
        <fullName evidence="2">YxeA family protein</fullName>
    </submittedName>
</protein>
<sequence length="120" mass="13650">MKKGTLYTLVIVVVLAIVGGVWYHINYGKTYYYGQVGDVARTEKEPKGYPTGYYYEITGYDKDGKAKKMEVGSFAGHKFVKGRYIKIGWSKAKKVVDYDQAKWKQIPKKAQEKLSAPKNP</sequence>
<dbReference type="NCBIfam" id="TIGR01655">
    <property type="entry name" value="yxeA_fam"/>
    <property type="match status" value="1"/>
</dbReference>
<evidence type="ECO:0000313" key="2">
    <source>
        <dbReference type="EMBL" id="QHB52764.1"/>
    </source>
</evidence>
<name>A0A6P1EFL7_LENHI</name>
<dbReference type="AlphaFoldDB" id="A0A6P1EFL7"/>
<dbReference type="EMBL" id="CP047121">
    <property type="protein sequence ID" value="QHB52764.1"/>
    <property type="molecule type" value="Genomic_DNA"/>
</dbReference>
<reference evidence="2 3" key="1">
    <citation type="submission" date="2019-12" db="EMBL/GenBank/DDBJ databases">
        <title>Lactobacillus hilgardii FLUB.</title>
        <authorList>
            <person name="Gustaw K."/>
        </authorList>
    </citation>
    <scope>NUCLEOTIDE SEQUENCE [LARGE SCALE GENOMIC DNA]</scope>
    <source>
        <strain evidence="2 3">FLUB</strain>
    </source>
</reference>
<dbReference type="SUPFAM" id="SSF159121">
    <property type="entry name" value="BC4932-like"/>
    <property type="match status" value="1"/>
</dbReference>
<evidence type="ECO:0000256" key="1">
    <source>
        <dbReference type="SAM" id="Phobius"/>
    </source>
</evidence>
<evidence type="ECO:0000313" key="3">
    <source>
        <dbReference type="Proteomes" id="UP000465035"/>
    </source>
</evidence>
<dbReference type="SMR" id="A0A6P1EFL7"/>
<dbReference type="GeneID" id="69058991"/>
<dbReference type="Gene3D" id="2.40.50.480">
    <property type="match status" value="1"/>
</dbReference>
<keyword evidence="1" id="KW-0812">Transmembrane</keyword>
<dbReference type="Proteomes" id="UP000465035">
    <property type="component" value="Chromosome"/>
</dbReference>
<organism evidence="2 3">
    <name type="scientific">Lentilactobacillus hilgardii</name>
    <name type="common">Lactobacillus hilgardii</name>
    <dbReference type="NCBI Taxonomy" id="1588"/>
    <lineage>
        <taxon>Bacteria</taxon>
        <taxon>Bacillati</taxon>
        <taxon>Bacillota</taxon>
        <taxon>Bacilli</taxon>
        <taxon>Lactobacillales</taxon>
        <taxon>Lactobacillaceae</taxon>
        <taxon>Lentilactobacillus</taxon>
    </lineage>
</organism>
<gene>
    <name evidence="2" type="ORF">GQR93_11470</name>
</gene>